<keyword evidence="1" id="KW-0812">Transmembrane</keyword>
<protein>
    <recommendedName>
        <fullName evidence="4">DUF1440 domain-containing protein</fullName>
    </recommendedName>
</protein>
<evidence type="ECO:0008006" key="4">
    <source>
        <dbReference type="Google" id="ProtNLM"/>
    </source>
</evidence>
<evidence type="ECO:0000313" key="3">
    <source>
        <dbReference type="Proteomes" id="UP000612362"/>
    </source>
</evidence>
<evidence type="ECO:0000256" key="1">
    <source>
        <dbReference type="SAM" id="Phobius"/>
    </source>
</evidence>
<feature type="transmembrane region" description="Helical" evidence="1">
    <location>
        <begin position="12"/>
        <end position="33"/>
    </location>
</feature>
<gene>
    <name evidence="2" type="ORF">KSX_41940</name>
</gene>
<evidence type="ECO:0000313" key="2">
    <source>
        <dbReference type="EMBL" id="GHO46031.1"/>
    </source>
</evidence>
<accession>A0A8J3MTK8</accession>
<proteinExistence type="predicted"/>
<comment type="caution">
    <text evidence="2">The sequence shown here is derived from an EMBL/GenBank/DDBJ whole genome shotgun (WGS) entry which is preliminary data.</text>
</comment>
<dbReference type="RefSeq" id="WP_220195435.1">
    <property type="nucleotide sequence ID" value="NZ_BNJF01000002.1"/>
</dbReference>
<keyword evidence="1" id="KW-1133">Transmembrane helix</keyword>
<organism evidence="2 3">
    <name type="scientific">Ktedonospora formicarum</name>
    <dbReference type="NCBI Taxonomy" id="2778364"/>
    <lineage>
        <taxon>Bacteria</taxon>
        <taxon>Bacillati</taxon>
        <taxon>Chloroflexota</taxon>
        <taxon>Ktedonobacteria</taxon>
        <taxon>Ktedonobacterales</taxon>
        <taxon>Ktedonobacteraceae</taxon>
        <taxon>Ktedonospora</taxon>
    </lineage>
</organism>
<keyword evidence="3" id="KW-1185">Reference proteome</keyword>
<name>A0A8J3MTK8_9CHLR</name>
<feature type="transmembrane region" description="Helical" evidence="1">
    <location>
        <begin position="116"/>
        <end position="138"/>
    </location>
</feature>
<dbReference type="Proteomes" id="UP000612362">
    <property type="component" value="Unassembled WGS sequence"/>
</dbReference>
<feature type="transmembrane region" description="Helical" evidence="1">
    <location>
        <begin position="86"/>
        <end position="104"/>
    </location>
</feature>
<dbReference type="EMBL" id="BNJF01000002">
    <property type="protein sequence ID" value="GHO46031.1"/>
    <property type="molecule type" value="Genomic_DNA"/>
</dbReference>
<keyword evidence="1" id="KW-0472">Membrane</keyword>
<sequence>MIQRMTSLGAIIRGAIAGAIGTSAMDLAMYLRYRANGGKDQFLNWEFGGPSDWEHVSAPAQVGRRLYEGLLQRPLTNRWARLTNNIMHWGYGISGGCAFGIIGGSSARLRLTAGPLFGACVWASSYVTLPLLGLYKPIWQYKFAELVPDLGAHLVYGTVSALTFSSLSRSLA</sequence>
<dbReference type="AlphaFoldDB" id="A0A8J3MTK8"/>
<reference evidence="2" key="1">
    <citation type="submission" date="2020-10" db="EMBL/GenBank/DDBJ databases">
        <title>Taxonomic study of unclassified bacteria belonging to the class Ktedonobacteria.</title>
        <authorList>
            <person name="Yabe S."/>
            <person name="Wang C.M."/>
            <person name="Zheng Y."/>
            <person name="Sakai Y."/>
            <person name="Cavaletti L."/>
            <person name="Monciardini P."/>
            <person name="Donadio S."/>
        </authorList>
    </citation>
    <scope>NUCLEOTIDE SEQUENCE</scope>
    <source>
        <strain evidence="2">SOSP1-1</strain>
    </source>
</reference>